<dbReference type="InterPro" id="IPR000182">
    <property type="entry name" value="GNAT_dom"/>
</dbReference>
<dbReference type="AlphaFoldDB" id="A0A199P129"/>
<sequence length="156" mass="18360">MSIVYRTIDPDNFQEAYKFNLFWEYSWRDSSSAYVADSENERNRKTEALIANLTRSDRKYHALAAFDDRAMAGVISLDRMIIDKRPACHVQGLWVHPDYRGRGIARRLKELSEEWARAMGSEFMDSNVRVDNPTMIRLNEQMGYSVARLNFRKELR</sequence>
<comment type="caution">
    <text evidence="2">The sequence shown here is derived from an EMBL/GenBank/DDBJ whole genome shotgun (WGS) entry which is preliminary data.</text>
</comment>
<gene>
    <name evidence="2" type="ORF">A6R73_18255</name>
</gene>
<dbReference type="EMBL" id="LWSU01000217">
    <property type="protein sequence ID" value="OAX54882.1"/>
    <property type="molecule type" value="Genomic_DNA"/>
</dbReference>
<dbReference type="RefSeq" id="WP_064539797.1">
    <property type="nucleotide sequence ID" value="NZ_LWSU01000217.1"/>
</dbReference>
<proteinExistence type="predicted"/>
<dbReference type="PANTHER" id="PTHR43072:SF60">
    <property type="entry name" value="L-2,4-DIAMINOBUTYRIC ACID ACETYLTRANSFERASE"/>
    <property type="match status" value="1"/>
</dbReference>
<dbReference type="Proteomes" id="UP000093858">
    <property type="component" value="Unassembled WGS sequence"/>
</dbReference>
<protein>
    <recommendedName>
        <fullName evidence="1">N-acetyltransferase domain-containing protein</fullName>
    </recommendedName>
</protein>
<dbReference type="PROSITE" id="PS51186">
    <property type="entry name" value="GNAT"/>
    <property type="match status" value="1"/>
</dbReference>
<dbReference type="PANTHER" id="PTHR43072">
    <property type="entry name" value="N-ACETYLTRANSFERASE"/>
    <property type="match status" value="1"/>
</dbReference>
<feature type="domain" description="N-acetyltransferase" evidence="1">
    <location>
        <begin position="3"/>
        <end position="156"/>
    </location>
</feature>
<dbReference type="CDD" id="cd04301">
    <property type="entry name" value="NAT_SF"/>
    <property type="match status" value="1"/>
</dbReference>
<evidence type="ECO:0000313" key="3">
    <source>
        <dbReference type="Proteomes" id="UP000093858"/>
    </source>
</evidence>
<reference evidence="2 3" key="1">
    <citation type="submission" date="2016-04" db="EMBL/GenBank/DDBJ databases">
        <title>Xanthomonas translucens phylogeny.</title>
        <authorList>
            <person name="Langlois P."/>
        </authorList>
    </citation>
    <scope>NUCLEOTIDE SEQUENCE [LARGE SCALE GENOMIC DNA]</scope>
    <source>
        <strain evidence="2 3">B99</strain>
    </source>
</reference>
<accession>A0A199P129</accession>
<dbReference type="GO" id="GO:0016747">
    <property type="term" value="F:acyltransferase activity, transferring groups other than amino-acyl groups"/>
    <property type="evidence" value="ECO:0007669"/>
    <property type="project" value="InterPro"/>
</dbReference>
<name>A0A199P129_9XANT</name>
<organism evidence="2 3">
    <name type="scientific">Xanthomonas graminis pv. poae</name>
    <dbReference type="NCBI Taxonomy" id="227946"/>
    <lineage>
        <taxon>Bacteria</taxon>
        <taxon>Pseudomonadati</taxon>
        <taxon>Pseudomonadota</taxon>
        <taxon>Gammaproteobacteria</taxon>
        <taxon>Lysobacterales</taxon>
        <taxon>Lysobacteraceae</taxon>
        <taxon>Xanthomonas</taxon>
        <taxon>Xanthomonas translucens group</taxon>
        <taxon>Xanthomonas graminis</taxon>
    </lineage>
</organism>
<evidence type="ECO:0000259" key="1">
    <source>
        <dbReference type="PROSITE" id="PS51186"/>
    </source>
</evidence>
<dbReference type="InterPro" id="IPR016181">
    <property type="entry name" value="Acyl_CoA_acyltransferase"/>
</dbReference>
<dbReference type="SUPFAM" id="SSF55729">
    <property type="entry name" value="Acyl-CoA N-acyltransferases (Nat)"/>
    <property type="match status" value="1"/>
</dbReference>
<evidence type="ECO:0000313" key="2">
    <source>
        <dbReference type="EMBL" id="OAX54882.1"/>
    </source>
</evidence>
<dbReference type="Pfam" id="PF00583">
    <property type="entry name" value="Acetyltransf_1"/>
    <property type="match status" value="1"/>
</dbReference>
<dbReference type="Gene3D" id="3.40.630.30">
    <property type="match status" value="1"/>
</dbReference>